<sequence length="129" mass="14102">MSNLDMSLDDMIKKNKKSNPRGRSRSSGAPGPNRRPFKRSANRTTPYSTGTVQAPDDAWDHGMFAEHAAAYPAQVSRVSAIETGTKLVISNLDYGVSNEDIKVVCCKALEFYFGSSFHVLLLGVSLFSN</sequence>
<feature type="compositionally biased region" description="Polar residues" evidence="2">
    <location>
        <begin position="42"/>
        <end position="52"/>
    </location>
</feature>
<evidence type="ECO:0000256" key="1">
    <source>
        <dbReference type="ARBA" id="ARBA00022884"/>
    </source>
</evidence>
<dbReference type="EMBL" id="CAUOFW020010346">
    <property type="protein sequence ID" value="CAK9188172.1"/>
    <property type="molecule type" value="Genomic_DNA"/>
</dbReference>
<dbReference type="InterPro" id="IPR051229">
    <property type="entry name" value="ALYREF_mRNA_export"/>
</dbReference>
<reference evidence="3 4" key="1">
    <citation type="submission" date="2024-02" db="EMBL/GenBank/DDBJ databases">
        <authorList>
            <person name="Vignale AGUSTIN F."/>
            <person name="Sosa J E."/>
            <person name="Modenutti C."/>
        </authorList>
    </citation>
    <scope>NUCLEOTIDE SEQUENCE [LARGE SCALE GENOMIC DNA]</scope>
</reference>
<keyword evidence="1" id="KW-0694">RNA-binding</keyword>
<evidence type="ECO:0000313" key="3">
    <source>
        <dbReference type="EMBL" id="CAK9188172.1"/>
    </source>
</evidence>
<feature type="region of interest" description="Disordered" evidence="2">
    <location>
        <begin position="1"/>
        <end position="52"/>
    </location>
</feature>
<dbReference type="AlphaFoldDB" id="A0ABC8V4P1"/>
<dbReference type="PANTHER" id="PTHR19965">
    <property type="entry name" value="RNA AND EXPORT FACTOR BINDING PROTEIN"/>
    <property type="match status" value="1"/>
</dbReference>
<accession>A0ABC8V4P1</accession>
<dbReference type="GO" id="GO:0003723">
    <property type="term" value="F:RNA binding"/>
    <property type="evidence" value="ECO:0007669"/>
    <property type="project" value="UniProtKB-KW"/>
</dbReference>
<evidence type="ECO:0000256" key="2">
    <source>
        <dbReference type="SAM" id="MobiDB-lite"/>
    </source>
</evidence>
<dbReference type="PANTHER" id="PTHR19965:SF35">
    <property type="entry name" value="RNA ANNEALING PROTEIN YRA1"/>
    <property type="match status" value="1"/>
</dbReference>
<name>A0ABC8V4P1_9AQUA</name>
<dbReference type="Proteomes" id="UP001642360">
    <property type="component" value="Unassembled WGS sequence"/>
</dbReference>
<evidence type="ECO:0000313" key="4">
    <source>
        <dbReference type="Proteomes" id="UP001642360"/>
    </source>
</evidence>
<protein>
    <submittedName>
        <fullName evidence="3">Uncharacterized protein</fullName>
    </submittedName>
</protein>
<gene>
    <name evidence="3" type="ORF">ILEXP_LOCUS58824</name>
</gene>
<proteinExistence type="predicted"/>
<organism evidence="3 4">
    <name type="scientific">Ilex paraguariensis</name>
    <name type="common">yerba mate</name>
    <dbReference type="NCBI Taxonomy" id="185542"/>
    <lineage>
        <taxon>Eukaryota</taxon>
        <taxon>Viridiplantae</taxon>
        <taxon>Streptophyta</taxon>
        <taxon>Embryophyta</taxon>
        <taxon>Tracheophyta</taxon>
        <taxon>Spermatophyta</taxon>
        <taxon>Magnoliopsida</taxon>
        <taxon>eudicotyledons</taxon>
        <taxon>Gunneridae</taxon>
        <taxon>Pentapetalae</taxon>
        <taxon>asterids</taxon>
        <taxon>campanulids</taxon>
        <taxon>Aquifoliales</taxon>
        <taxon>Aquifoliaceae</taxon>
        <taxon>Ilex</taxon>
    </lineage>
</organism>
<keyword evidence="4" id="KW-1185">Reference proteome</keyword>
<comment type="caution">
    <text evidence="3">The sequence shown here is derived from an EMBL/GenBank/DDBJ whole genome shotgun (WGS) entry which is preliminary data.</text>
</comment>
<feature type="compositionally biased region" description="Basic residues" evidence="2">
    <location>
        <begin position="14"/>
        <end position="24"/>
    </location>
</feature>